<dbReference type="Proteomes" id="UP000079169">
    <property type="component" value="Unplaced"/>
</dbReference>
<dbReference type="GO" id="GO:0032040">
    <property type="term" value="C:small-subunit processome"/>
    <property type="evidence" value="ECO:0007669"/>
    <property type="project" value="InterPro"/>
</dbReference>
<feature type="compositionally biased region" description="Basic and acidic residues" evidence="7">
    <location>
        <begin position="267"/>
        <end position="322"/>
    </location>
</feature>
<feature type="compositionally biased region" description="Basic and acidic residues" evidence="7">
    <location>
        <begin position="152"/>
        <end position="200"/>
    </location>
</feature>
<feature type="compositionally biased region" description="Basic and acidic residues" evidence="7">
    <location>
        <begin position="219"/>
        <end position="230"/>
    </location>
</feature>
<evidence type="ECO:0000256" key="4">
    <source>
        <dbReference type="ARBA" id="ARBA00022552"/>
    </source>
</evidence>
<dbReference type="Pfam" id="PF04147">
    <property type="entry name" value="Nop14"/>
    <property type="match status" value="2"/>
</dbReference>
<evidence type="ECO:0000256" key="1">
    <source>
        <dbReference type="ARBA" id="ARBA00004604"/>
    </source>
</evidence>
<organism evidence="8 9">
    <name type="scientific">Diaphorina citri</name>
    <name type="common">Asian citrus psyllid</name>
    <dbReference type="NCBI Taxonomy" id="121845"/>
    <lineage>
        <taxon>Eukaryota</taxon>
        <taxon>Metazoa</taxon>
        <taxon>Ecdysozoa</taxon>
        <taxon>Arthropoda</taxon>
        <taxon>Hexapoda</taxon>
        <taxon>Insecta</taxon>
        <taxon>Pterygota</taxon>
        <taxon>Neoptera</taxon>
        <taxon>Paraneoptera</taxon>
        <taxon>Hemiptera</taxon>
        <taxon>Sternorrhyncha</taxon>
        <taxon>Psylloidea</taxon>
        <taxon>Psyllidae</taxon>
        <taxon>Diaphorininae</taxon>
        <taxon>Diaphorina</taxon>
    </lineage>
</organism>
<comment type="similarity">
    <text evidence="2">Belongs to the NOP14 family.</text>
</comment>
<keyword evidence="5" id="KW-0539">Nucleus</keyword>
<feature type="compositionally biased region" description="Acidic residues" evidence="7">
    <location>
        <begin position="99"/>
        <end position="151"/>
    </location>
</feature>
<dbReference type="GeneID" id="108253119"/>
<comment type="subcellular location">
    <subcellularLocation>
        <location evidence="1">Nucleus</location>
        <location evidence="1">Nucleolus</location>
    </subcellularLocation>
</comment>
<feature type="compositionally biased region" description="Basic and acidic residues" evidence="7">
    <location>
        <begin position="590"/>
        <end position="606"/>
    </location>
</feature>
<evidence type="ECO:0000256" key="3">
    <source>
        <dbReference type="ARBA" id="ARBA00022517"/>
    </source>
</evidence>
<reference evidence="9" key="1">
    <citation type="submission" date="2025-08" db="UniProtKB">
        <authorList>
            <consortium name="RefSeq"/>
        </authorList>
    </citation>
    <scope>IDENTIFICATION</scope>
</reference>
<feature type="compositionally biased region" description="Basic and acidic residues" evidence="7">
    <location>
        <begin position="637"/>
        <end position="669"/>
    </location>
</feature>
<gene>
    <name evidence="9" type="primary">LOC108253119</name>
</gene>
<keyword evidence="3" id="KW-0690">Ribosome biogenesis</keyword>
<dbReference type="PANTHER" id="PTHR23183">
    <property type="entry name" value="NOP14"/>
    <property type="match status" value="1"/>
</dbReference>
<dbReference type="GO" id="GO:0030692">
    <property type="term" value="C:Noc4p-Nop14p complex"/>
    <property type="evidence" value="ECO:0007669"/>
    <property type="project" value="TreeGrafter"/>
</dbReference>
<evidence type="ECO:0000256" key="2">
    <source>
        <dbReference type="ARBA" id="ARBA00007466"/>
    </source>
</evidence>
<dbReference type="RefSeq" id="XP_026683686.1">
    <property type="nucleotide sequence ID" value="XM_026827885.1"/>
</dbReference>
<feature type="region of interest" description="Disordered" evidence="7">
    <location>
        <begin position="560"/>
        <end position="681"/>
    </location>
</feature>
<evidence type="ECO:0000313" key="9">
    <source>
        <dbReference type="RefSeq" id="XP_026683686.1"/>
    </source>
</evidence>
<dbReference type="GO" id="GO:0030490">
    <property type="term" value="P:maturation of SSU-rRNA"/>
    <property type="evidence" value="ECO:0007669"/>
    <property type="project" value="TreeGrafter"/>
</dbReference>
<dbReference type="PaxDb" id="121845-A0A3Q0J5I3"/>
<feature type="compositionally biased region" description="Basic and acidic residues" evidence="7">
    <location>
        <begin position="85"/>
        <end position="98"/>
    </location>
</feature>
<evidence type="ECO:0000256" key="6">
    <source>
        <dbReference type="ARBA" id="ARBA00024695"/>
    </source>
</evidence>
<feature type="compositionally biased region" description="Basic residues" evidence="7">
    <location>
        <begin position="616"/>
        <end position="625"/>
    </location>
</feature>
<feature type="compositionally biased region" description="Basic and acidic residues" evidence="7">
    <location>
        <begin position="567"/>
        <end position="578"/>
    </location>
</feature>
<dbReference type="STRING" id="121845.A0A3Q0J5I3"/>
<name>A0A3Q0J5I3_DIACI</name>
<keyword evidence="8" id="KW-1185">Reference proteome</keyword>
<proteinExistence type="inferred from homology"/>
<feature type="region of interest" description="Disordered" evidence="7">
    <location>
        <begin position="77"/>
        <end position="347"/>
    </location>
</feature>
<evidence type="ECO:0000313" key="8">
    <source>
        <dbReference type="Proteomes" id="UP000079169"/>
    </source>
</evidence>
<dbReference type="InterPro" id="IPR007276">
    <property type="entry name" value="Nop14"/>
</dbReference>
<keyword evidence="4" id="KW-0698">rRNA processing</keyword>
<evidence type="ECO:0000256" key="7">
    <source>
        <dbReference type="SAM" id="MobiDB-lite"/>
    </source>
</evidence>
<comment type="function">
    <text evidence="6">Involved in nucleolar processing of pre-18S ribosomal RNA. Has a role in the nuclear export of 40S pre-ribosomal subunit to the cytoplasm.</text>
</comment>
<dbReference type="PANTHER" id="PTHR23183:SF0">
    <property type="entry name" value="NUCLEOLAR PROTEIN 14"/>
    <property type="match status" value="1"/>
</dbReference>
<feature type="compositionally biased region" description="Basic and acidic residues" evidence="7">
    <location>
        <begin position="336"/>
        <end position="347"/>
    </location>
</feature>
<evidence type="ECO:0000256" key="5">
    <source>
        <dbReference type="ARBA" id="ARBA00023242"/>
    </source>
</evidence>
<protein>
    <submittedName>
        <fullName evidence="9">Nucleolar protein 14-like</fullName>
    </submittedName>
</protein>
<accession>A0A3Q0J5I3</accession>
<dbReference type="AlphaFoldDB" id="A0A3Q0J5I3"/>
<dbReference type="KEGG" id="dci:108253119"/>
<sequence length="808" mass="91948">MDPDSAGSYVRGVIQEKYQTYARRDSRFPSVHSGAMYGELSRRNIKPMQDETLDFLLYIVLDTYLLPCVCGPLREADESMEEENVQSKERKGSKRKLEDDNEEEDEESEEEDEESEEEDDEDEDEGSEEDEDSFDDLVDNEDSDDSSDESETERNEALTKSSSEAKNKSKLKSNEDKTSETKSGKADETKPSKTPDERTTDKKKKVTKESDQETPLETNGKETRGVKTGEKNSSSGAGKKSLRFTESETDEENGKVDGKSSKRKADRKTESQEHMEQYTESEKDKRDGETKGKDTRDEETKGKDKKDGETKGKDKRNDEPKGILKNVRNQNEEEELRNVRAPSEEKISSELTQLGTELPFTFDIPGEYEEMVALFQGRTVKEVKVILERMIKVNHWSLGGDNKARLSQLFAFLLQYSTCEIRTNGRNDNINFITKCWKVLNALSPILFDLCLMDPDSAGGYVRGVIQEKYQTYARRDSRFPSVHSVSNNCYSNCPHPLSAADLFSTERNPSTLFKLKILRSLLHLLAILVDKYSHYDASYLIFSNMEAILRQICSELSSEGETSKASGEKEKIVEEGKANGVNNAGKTKANSENEKSNGKETKDVGKATSGETPTKKGRKGKKQKSKPDQTVENEEVEKKEENKKVETEKGEHIKKENLNRKERTKKESQAAALDAPSDPTSLADQLLAEITAALDLLSRTKTAHPFTYVAKEKEKPKILRLFEPEIKPVLKFHTKGSQKEREKLLHKYKKEMKGAIREIRKDGRFISKVKLREQTRRDEERKRKVKEILGGCAQQEGEIRNLKRKKK</sequence>